<keyword evidence="3" id="KW-1185">Reference proteome</keyword>
<feature type="domain" description="DUF218" evidence="1">
    <location>
        <begin position="161"/>
        <end position="308"/>
    </location>
</feature>
<gene>
    <name evidence="2" type="ORF">BEH_23860</name>
</gene>
<dbReference type="PANTHER" id="PTHR30336:SF18">
    <property type="entry name" value="MEMBRANE PROTEIN"/>
    <property type="match status" value="1"/>
</dbReference>
<dbReference type="GO" id="GO:0043164">
    <property type="term" value="P:Gram-negative-bacterium-type cell wall biogenesis"/>
    <property type="evidence" value="ECO:0007669"/>
    <property type="project" value="TreeGrafter"/>
</dbReference>
<dbReference type="OrthoDB" id="9782395at2"/>
<dbReference type="RefSeq" id="WP_040060421.1">
    <property type="nucleotide sequence ID" value="NZ_CP011974.1"/>
</dbReference>
<evidence type="ECO:0000313" key="3">
    <source>
        <dbReference type="Proteomes" id="UP000036202"/>
    </source>
</evidence>
<accession>A0A1X7G7T3</accession>
<dbReference type="CDD" id="cd06259">
    <property type="entry name" value="YdcF-like"/>
    <property type="match status" value="1"/>
</dbReference>
<dbReference type="Pfam" id="PF02698">
    <property type="entry name" value="DUF218"/>
    <property type="match status" value="1"/>
</dbReference>
<protein>
    <recommendedName>
        <fullName evidence="1">DUF218 domain-containing protein</fullName>
    </recommendedName>
</protein>
<organism evidence="2 3">
    <name type="scientific">Priestia filamentosa</name>
    <dbReference type="NCBI Taxonomy" id="1402861"/>
    <lineage>
        <taxon>Bacteria</taxon>
        <taxon>Bacillati</taxon>
        <taxon>Bacillota</taxon>
        <taxon>Bacilli</taxon>
        <taxon>Bacillales</taxon>
        <taxon>Bacillaceae</taxon>
        <taxon>Priestia</taxon>
    </lineage>
</organism>
<dbReference type="GO" id="GO:0005886">
    <property type="term" value="C:plasma membrane"/>
    <property type="evidence" value="ECO:0007669"/>
    <property type="project" value="TreeGrafter"/>
</dbReference>
<dbReference type="Gene3D" id="3.40.50.620">
    <property type="entry name" value="HUPs"/>
    <property type="match status" value="1"/>
</dbReference>
<evidence type="ECO:0000259" key="1">
    <source>
        <dbReference type="Pfam" id="PF02698"/>
    </source>
</evidence>
<dbReference type="KEGG" id="beo:BEH_23860"/>
<reference evidence="3" key="2">
    <citation type="submission" date="2015-06" db="EMBL/GenBank/DDBJ databases">
        <title>Genome Sequence of Bacillus endophyticus and Analysis of its Companion Mechanism in the Ketogulonigenium vulgare-Bacillus strain Consortium.</title>
        <authorList>
            <person name="Jia N."/>
            <person name="Du J."/>
            <person name="Ding M.-Z."/>
            <person name="Gao F."/>
            <person name="Yuan Y.-J."/>
        </authorList>
    </citation>
    <scope>NUCLEOTIDE SEQUENCE [LARGE SCALE GENOMIC DNA]</scope>
    <source>
        <strain evidence="3">Hbe603</strain>
    </source>
</reference>
<dbReference type="AlphaFoldDB" id="A0A0H4KPM8"/>
<evidence type="ECO:0000313" key="2">
    <source>
        <dbReference type="EMBL" id="AKO94856.1"/>
    </source>
</evidence>
<dbReference type="PATRIC" id="fig|135735.6.peg.5015"/>
<dbReference type="InterPro" id="IPR051599">
    <property type="entry name" value="Cell_Envelope_Assoc"/>
</dbReference>
<dbReference type="Proteomes" id="UP000036202">
    <property type="component" value="Chromosome"/>
</dbReference>
<dbReference type="EMBL" id="CP011974">
    <property type="protein sequence ID" value="AKO94856.1"/>
    <property type="molecule type" value="Genomic_DNA"/>
</dbReference>
<accession>A0A0H4KPM8</accession>
<reference evidence="2 3" key="1">
    <citation type="journal article" date="2015" name="PLoS ONE">
        <title>Genome Sequence of Bacillus endophyticus and Analysis of Its Companion Mechanism in the Ketogulonigenium vulgare-Bacillus Strain Consortium.</title>
        <authorList>
            <person name="Jia N."/>
            <person name="Du J."/>
            <person name="Ding M.Z."/>
            <person name="Gao F."/>
            <person name="Yuan Y.J."/>
        </authorList>
    </citation>
    <scope>NUCLEOTIDE SEQUENCE [LARGE SCALE GENOMIC DNA]</scope>
    <source>
        <strain evidence="2 3">Hbe603</strain>
    </source>
</reference>
<dbReference type="PANTHER" id="PTHR30336">
    <property type="entry name" value="INNER MEMBRANE PROTEIN, PROBABLE PERMEASE"/>
    <property type="match status" value="1"/>
</dbReference>
<dbReference type="GeneID" id="93703739"/>
<dbReference type="GO" id="GO:0000270">
    <property type="term" value="P:peptidoglycan metabolic process"/>
    <property type="evidence" value="ECO:0007669"/>
    <property type="project" value="TreeGrafter"/>
</dbReference>
<proteinExistence type="predicted"/>
<dbReference type="InterPro" id="IPR014729">
    <property type="entry name" value="Rossmann-like_a/b/a_fold"/>
</dbReference>
<sequence>MILASLTAVSFLLFLVSYLTDKRRILNGFLLTISILLLMVSITVVVLKVEYLEPLKWILVLFAILFIFLTPFIIVFIAIYLIRNGRELIRKEGKKPTNLLSLTLGVAIILLIVSYAIFSQYLFPSIISIILVIAIFYGFWFFCYLVSTYLYFLHQPFRNKDFIIVLGSGIIGEKVPPLLASRLDKGISFYYKQMKRKGKRAKFIVTGGQGPNESIPEGEAMARYLRNAGIPSDDILVEDKAVDTDQNMRFSKEIMEREKRDYKAIFVTNRFHLFRAGLYAKRAGLSIDGIGSKTASYFVPNAFIREFIAILFMYKSVHLLLFIPLALLGAAFLLYL</sequence>
<dbReference type="InterPro" id="IPR003848">
    <property type="entry name" value="DUF218"/>
</dbReference>
<name>A0A0H4KPM8_9BACI</name>